<dbReference type="Proteomes" id="UP000023152">
    <property type="component" value="Unassembled WGS sequence"/>
</dbReference>
<gene>
    <name evidence="1" type="ORF">RFI_12919</name>
</gene>
<dbReference type="EMBL" id="ASPP01009355">
    <property type="protein sequence ID" value="ETO24240.1"/>
    <property type="molecule type" value="Genomic_DNA"/>
</dbReference>
<comment type="caution">
    <text evidence="1">The sequence shown here is derived from an EMBL/GenBank/DDBJ whole genome shotgun (WGS) entry which is preliminary data.</text>
</comment>
<evidence type="ECO:0000313" key="2">
    <source>
        <dbReference type="Proteomes" id="UP000023152"/>
    </source>
</evidence>
<reference evidence="1 2" key="1">
    <citation type="journal article" date="2013" name="Curr. Biol.">
        <title>The Genome of the Foraminiferan Reticulomyxa filosa.</title>
        <authorList>
            <person name="Glockner G."/>
            <person name="Hulsmann N."/>
            <person name="Schleicher M."/>
            <person name="Noegel A.A."/>
            <person name="Eichinger L."/>
            <person name="Gallinger C."/>
            <person name="Pawlowski J."/>
            <person name="Sierra R."/>
            <person name="Euteneuer U."/>
            <person name="Pillet L."/>
            <person name="Moustafa A."/>
            <person name="Platzer M."/>
            <person name="Groth M."/>
            <person name="Szafranski K."/>
            <person name="Schliwa M."/>
        </authorList>
    </citation>
    <scope>NUCLEOTIDE SEQUENCE [LARGE SCALE GENOMIC DNA]</scope>
</reference>
<name>X6ND32_RETFI</name>
<dbReference type="AlphaFoldDB" id="X6ND32"/>
<organism evidence="1 2">
    <name type="scientific">Reticulomyxa filosa</name>
    <dbReference type="NCBI Taxonomy" id="46433"/>
    <lineage>
        <taxon>Eukaryota</taxon>
        <taxon>Sar</taxon>
        <taxon>Rhizaria</taxon>
        <taxon>Retaria</taxon>
        <taxon>Foraminifera</taxon>
        <taxon>Monothalamids</taxon>
        <taxon>Reticulomyxidae</taxon>
        <taxon>Reticulomyxa</taxon>
    </lineage>
</organism>
<protein>
    <submittedName>
        <fullName evidence="1">Uncharacterized protein</fullName>
    </submittedName>
</protein>
<accession>X6ND32</accession>
<sequence length="133" mass="16197">MLLEFELSKYFDIFEDLKFIFGNTVENFVCNFQRKISTKIIGSSKNSYSWTSLELLLKNFILSSNYIDIDSKENDEINNNITRKNMTKNSNNMERLRKWWNIIQKNYNNRYRERFNDEEIVEKKEDLKLKNIQ</sequence>
<evidence type="ECO:0000313" key="1">
    <source>
        <dbReference type="EMBL" id="ETO24240.1"/>
    </source>
</evidence>
<proteinExistence type="predicted"/>
<keyword evidence="2" id="KW-1185">Reference proteome</keyword>